<evidence type="ECO:0008006" key="3">
    <source>
        <dbReference type="Google" id="ProtNLM"/>
    </source>
</evidence>
<name>A0A1L3ZGM7_RHILE</name>
<dbReference type="Proteomes" id="UP000183050">
    <property type="component" value="Chromosome"/>
</dbReference>
<reference evidence="1 2" key="1">
    <citation type="submission" date="2016-11" db="EMBL/GenBank/DDBJ databases">
        <title>Rhizobium leguminosarum bv. viciae strain Vaf12 isolated from Vavilovia formosa root nodules from Russia, Dagestan.</title>
        <authorList>
            <person name="Kimeklis A."/>
        </authorList>
    </citation>
    <scope>NUCLEOTIDE SEQUENCE [LARGE SCALE GENOMIC DNA]</scope>
    <source>
        <strain evidence="1 2">Vaf-108</strain>
    </source>
</reference>
<accession>A0A1L3ZGM7</accession>
<sequence>MHTPLCPAGHLPHKGGDRQVAKLRWHRLALISWQANDRYHRAIGVDADVGGGLRGVPISPLVGEMPGRAEGGIARQTLSCDSGGAI</sequence>
<proteinExistence type="predicted"/>
<organism evidence="1 2">
    <name type="scientific">Rhizobium leguminosarum</name>
    <dbReference type="NCBI Taxonomy" id="384"/>
    <lineage>
        <taxon>Bacteria</taxon>
        <taxon>Pseudomonadati</taxon>
        <taxon>Pseudomonadota</taxon>
        <taxon>Alphaproteobacteria</taxon>
        <taxon>Hyphomicrobiales</taxon>
        <taxon>Rhizobiaceae</taxon>
        <taxon>Rhizobium/Agrobacterium group</taxon>
        <taxon>Rhizobium</taxon>
    </lineage>
</organism>
<evidence type="ECO:0000313" key="2">
    <source>
        <dbReference type="Proteomes" id="UP000183050"/>
    </source>
</evidence>
<gene>
    <name evidence="1" type="ORF">BMW22_13720</name>
</gene>
<dbReference type="EMBL" id="CP018228">
    <property type="protein sequence ID" value="API54815.1"/>
    <property type="molecule type" value="Genomic_DNA"/>
</dbReference>
<protein>
    <recommendedName>
        <fullName evidence="3">Lytic murein transglycosylase</fullName>
    </recommendedName>
</protein>
<dbReference type="AlphaFoldDB" id="A0A1L3ZGM7"/>
<evidence type="ECO:0000313" key="1">
    <source>
        <dbReference type="EMBL" id="API54815.1"/>
    </source>
</evidence>